<gene>
    <name evidence="2" type="ORF">NF556_01165</name>
</gene>
<feature type="signal peptide" evidence="1">
    <location>
        <begin position="1"/>
        <end position="24"/>
    </location>
</feature>
<evidence type="ECO:0000313" key="3">
    <source>
        <dbReference type="Proteomes" id="UP001056455"/>
    </source>
</evidence>
<sequence length="175" mass="18190">MRSKRIVVGGLLVLLLSACGGAEAEVADDVETAADVETVGDVEAAAQAVIAYWQVHDELASDHEIDAREAFTAVTRGKALEQAIVTVQTTRDQGLVQSGETGVSVVDVSEVAAGEHYDVTVCLDFSEVLIDGASVDRSGFGGDLQQTTYVVQSTGGSAGQLMVTEDPVEFEPCAG</sequence>
<evidence type="ECO:0008006" key="4">
    <source>
        <dbReference type="Google" id="ProtNLM"/>
    </source>
</evidence>
<name>A0ABY4YU66_9MICO</name>
<keyword evidence="1" id="KW-0732">Signal</keyword>
<dbReference type="EMBL" id="CP099489">
    <property type="protein sequence ID" value="USQ80302.1"/>
    <property type="molecule type" value="Genomic_DNA"/>
</dbReference>
<dbReference type="RefSeq" id="WP_252593678.1">
    <property type="nucleotide sequence ID" value="NZ_CP099489.1"/>
</dbReference>
<protein>
    <recommendedName>
        <fullName evidence="4">Lipoprotein</fullName>
    </recommendedName>
</protein>
<accession>A0ABY4YU66</accession>
<feature type="chain" id="PRO_5045425509" description="Lipoprotein" evidence="1">
    <location>
        <begin position="25"/>
        <end position="175"/>
    </location>
</feature>
<proteinExistence type="predicted"/>
<evidence type="ECO:0000313" key="2">
    <source>
        <dbReference type="EMBL" id="USQ80302.1"/>
    </source>
</evidence>
<dbReference type="PROSITE" id="PS51257">
    <property type="entry name" value="PROKAR_LIPOPROTEIN"/>
    <property type="match status" value="1"/>
</dbReference>
<organism evidence="2 3">
    <name type="scientific">Ornithinimicrobium faecis</name>
    <dbReference type="NCBI Taxonomy" id="2934158"/>
    <lineage>
        <taxon>Bacteria</taxon>
        <taxon>Bacillati</taxon>
        <taxon>Actinomycetota</taxon>
        <taxon>Actinomycetes</taxon>
        <taxon>Micrococcales</taxon>
        <taxon>Ornithinimicrobiaceae</taxon>
        <taxon>Ornithinimicrobium</taxon>
    </lineage>
</organism>
<keyword evidence="3" id="KW-1185">Reference proteome</keyword>
<dbReference type="Proteomes" id="UP001056455">
    <property type="component" value="Chromosome"/>
</dbReference>
<reference evidence="2" key="1">
    <citation type="submission" date="2022-06" db="EMBL/GenBank/DDBJ databases">
        <title>Ornithinimicrobium HY1793.</title>
        <authorList>
            <person name="Huang Y."/>
        </authorList>
    </citation>
    <scope>NUCLEOTIDE SEQUENCE</scope>
    <source>
        <strain evidence="2">HY1793</strain>
    </source>
</reference>
<evidence type="ECO:0000256" key="1">
    <source>
        <dbReference type="SAM" id="SignalP"/>
    </source>
</evidence>